<gene>
    <name evidence="2" type="ordered locus">Cpin_0288</name>
</gene>
<dbReference type="InterPro" id="IPR046109">
    <property type="entry name" value="DUF6046"/>
</dbReference>
<accession>A0A979GM44</accession>
<reference evidence="3" key="1">
    <citation type="submission" date="2009-08" db="EMBL/GenBank/DDBJ databases">
        <title>The complete genome of Chitinophaga pinensis DSM 2588.</title>
        <authorList>
            <consortium name="US DOE Joint Genome Institute (JGI-PGF)"/>
            <person name="Lucas S."/>
            <person name="Copeland A."/>
            <person name="Lapidus A."/>
            <person name="Glavina del Rio T."/>
            <person name="Dalin E."/>
            <person name="Tice H."/>
            <person name="Bruce D."/>
            <person name="Goodwin L."/>
            <person name="Pitluck S."/>
            <person name="Kyrpides N."/>
            <person name="Mavromatis K."/>
            <person name="Ivanova N."/>
            <person name="Mikhailova N."/>
            <person name="Sims D."/>
            <person name="Meinche L."/>
            <person name="Brettin T."/>
            <person name="Detter J.C."/>
            <person name="Han C."/>
            <person name="Larimer F."/>
            <person name="Land M."/>
            <person name="Hauser L."/>
            <person name="Markowitz V."/>
            <person name="Cheng J.-F."/>
            <person name="Hugenholtz P."/>
            <person name="Woyke T."/>
            <person name="Wu D."/>
            <person name="Spring S."/>
            <person name="Klenk H.-P."/>
            <person name="Eisen J.A."/>
        </authorList>
    </citation>
    <scope>NUCLEOTIDE SEQUENCE [LARGE SCALE GENOMIC DNA]</scope>
    <source>
        <strain evidence="3">ATCC 43595 / DSM 2588 / LMG 13176 / NBRC 15968 / NCIMB 11800 / UQM 2034</strain>
    </source>
</reference>
<dbReference type="Pfam" id="PF19512">
    <property type="entry name" value="DUF6046"/>
    <property type="match status" value="1"/>
</dbReference>
<reference evidence="2 3" key="2">
    <citation type="journal article" date="2010" name="Stand. Genomic Sci.">
        <title>Complete genome sequence of Chitinophaga pinensis type strain (UQM 2034).</title>
        <authorList>
            <person name="Glavina Del Rio T."/>
            <person name="Abt B."/>
            <person name="Spring S."/>
            <person name="Lapidus A."/>
            <person name="Nolan M."/>
            <person name="Tice H."/>
            <person name="Copeland A."/>
            <person name="Cheng J.F."/>
            <person name="Chen F."/>
            <person name="Bruce D."/>
            <person name="Goodwin L."/>
            <person name="Pitluck S."/>
            <person name="Ivanova N."/>
            <person name="Mavromatis K."/>
            <person name="Mikhailova N."/>
            <person name="Pati A."/>
            <person name="Chen A."/>
            <person name="Palaniappan K."/>
            <person name="Land M."/>
            <person name="Hauser L."/>
            <person name="Chang Y.J."/>
            <person name="Jeffries C.D."/>
            <person name="Chain P."/>
            <person name="Saunders E."/>
            <person name="Detter J.C."/>
            <person name="Brettin T."/>
            <person name="Rohde M."/>
            <person name="Goker M."/>
            <person name="Bristow J."/>
            <person name="Eisen J.A."/>
            <person name="Markowitz V."/>
            <person name="Hugenholtz P."/>
            <person name="Kyrpides N.C."/>
            <person name="Klenk H.P."/>
            <person name="Lucas S."/>
        </authorList>
    </citation>
    <scope>NUCLEOTIDE SEQUENCE [LARGE SCALE GENOMIC DNA]</scope>
    <source>
        <strain evidence="3">ATCC 43595 / DSM 2588 / LMG 13176 / NBRC 15968 / NCIMB 11800 / UQM 2034</strain>
    </source>
</reference>
<dbReference type="OrthoDB" id="1098595at2"/>
<evidence type="ECO:0000259" key="1">
    <source>
        <dbReference type="Pfam" id="PF19512"/>
    </source>
</evidence>
<protein>
    <recommendedName>
        <fullName evidence="1">DUF6046 domain-containing protein</fullName>
    </recommendedName>
</protein>
<evidence type="ECO:0000313" key="3">
    <source>
        <dbReference type="Proteomes" id="UP000002215"/>
    </source>
</evidence>
<sequence>MAASFDIKKIFRESWGYQPPIFDVALQPEQSITSADFFAKGLYGRPYFMPVTLGKVELPNPVIRVTSKKTIVETVLVGRPGTVKELIGQEDYKINIKGIIVTENNNYPEDDIKKIHGLYTQNIAHRITSPLTNLLLGEGASVVITDLTWPEISGIQNVKTYEMNLISDIPFDLILK</sequence>
<dbReference type="KEGG" id="cpi:Cpin_0288"/>
<evidence type="ECO:0000313" key="2">
    <source>
        <dbReference type="EMBL" id="ACU57787.1"/>
    </source>
</evidence>
<dbReference type="Proteomes" id="UP000002215">
    <property type="component" value="Chromosome"/>
</dbReference>
<feature type="domain" description="DUF6046" evidence="1">
    <location>
        <begin position="58"/>
        <end position="175"/>
    </location>
</feature>
<organism evidence="2 3">
    <name type="scientific">Chitinophaga pinensis (strain ATCC 43595 / DSM 2588 / LMG 13176 / NBRC 15968 / NCIMB 11800 / UQM 2034)</name>
    <dbReference type="NCBI Taxonomy" id="485918"/>
    <lineage>
        <taxon>Bacteria</taxon>
        <taxon>Pseudomonadati</taxon>
        <taxon>Bacteroidota</taxon>
        <taxon>Chitinophagia</taxon>
        <taxon>Chitinophagales</taxon>
        <taxon>Chitinophagaceae</taxon>
        <taxon>Chitinophaga</taxon>
    </lineage>
</organism>
<dbReference type="EMBL" id="CP001699">
    <property type="protein sequence ID" value="ACU57787.1"/>
    <property type="molecule type" value="Genomic_DNA"/>
</dbReference>
<proteinExistence type="predicted"/>
<dbReference type="RefSeq" id="WP_012787963.1">
    <property type="nucleotide sequence ID" value="NC_013132.1"/>
</dbReference>
<dbReference type="AlphaFoldDB" id="A0A979GM44"/>
<name>A0A979GM44_CHIPD</name>